<dbReference type="Proteomes" id="UP000286985">
    <property type="component" value="Unassembled WGS sequence"/>
</dbReference>
<accession>A0A432XMZ2</accession>
<dbReference type="EMBL" id="PIPU01000001">
    <property type="protein sequence ID" value="RUO50043.1"/>
    <property type="molecule type" value="Genomic_DNA"/>
</dbReference>
<proteinExistence type="predicted"/>
<comment type="caution">
    <text evidence="1">The sequence shown here is derived from an EMBL/GenBank/DDBJ whole genome shotgun (WGS) entry which is preliminary data.</text>
</comment>
<reference evidence="2" key="1">
    <citation type="journal article" date="2018" name="Front. Microbiol.">
        <title>Genome-Based Analysis Reveals the Taxonomy and Diversity of the Family Idiomarinaceae.</title>
        <authorList>
            <person name="Liu Y."/>
            <person name="Lai Q."/>
            <person name="Shao Z."/>
        </authorList>
    </citation>
    <scope>NUCLEOTIDE SEQUENCE [LARGE SCALE GENOMIC DNA]</scope>
    <source>
        <strain evidence="2">908033</strain>
    </source>
</reference>
<protein>
    <submittedName>
        <fullName evidence="1">DUF2971 domain-containing protein</fullName>
    </submittedName>
</protein>
<dbReference type="Pfam" id="PF11185">
    <property type="entry name" value="DUF2971"/>
    <property type="match status" value="1"/>
</dbReference>
<evidence type="ECO:0000313" key="1">
    <source>
        <dbReference type="EMBL" id="RUO50043.1"/>
    </source>
</evidence>
<dbReference type="InterPro" id="IPR021352">
    <property type="entry name" value="DUF2971"/>
</dbReference>
<sequence length="233" mass="27392">MDNVVEHELKNSLQTELEKVPAEVRGLIPRAQLEALTMEFYDQQWPKLEKQFLAMGDAFFQTFVQKSNELIGVLSLTEKSNNLLMWSHYARSHKGFCIGFDENDPFFDQRRSDKDEFYYLRKVKYAKDRPTKSMMKLTGTELFLVKSDDWYYEQEWRMCAVLSDAHKTIETGTFPIQLFKFPRGAVKEVILGACMENKLKDKLLNVLREKYEKVVVKQAIISSNEFKLNFVEL</sequence>
<gene>
    <name evidence="1" type="ORF">CWE24_03945</name>
</gene>
<organism evidence="1 2">
    <name type="scientific">Pseudidiomarina donghaiensis</name>
    <dbReference type="NCBI Taxonomy" id="519452"/>
    <lineage>
        <taxon>Bacteria</taxon>
        <taxon>Pseudomonadati</taxon>
        <taxon>Pseudomonadota</taxon>
        <taxon>Gammaproteobacteria</taxon>
        <taxon>Alteromonadales</taxon>
        <taxon>Idiomarinaceae</taxon>
        <taxon>Pseudidiomarina</taxon>
    </lineage>
</organism>
<dbReference type="AlphaFoldDB" id="A0A432XMZ2"/>
<dbReference type="OrthoDB" id="4119964at2"/>
<name>A0A432XMZ2_9GAMM</name>
<keyword evidence="2" id="KW-1185">Reference proteome</keyword>
<dbReference type="STRING" id="519452.SAMN04488139_0927"/>
<evidence type="ECO:0000313" key="2">
    <source>
        <dbReference type="Proteomes" id="UP000286985"/>
    </source>
</evidence>